<dbReference type="PANTHER" id="PTHR24201">
    <property type="entry name" value="ANK_REP_REGION DOMAIN-CONTAINING PROTEIN"/>
    <property type="match status" value="1"/>
</dbReference>
<dbReference type="InterPro" id="IPR050776">
    <property type="entry name" value="Ank_Repeat/CDKN_Inhibitor"/>
</dbReference>
<evidence type="ECO:0000256" key="2">
    <source>
        <dbReference type="ARBA" id="ARBA00023043"/>
    </source>
</evidence>
<dbReference type="Gene3D" id="1.25.40.20">
    <property type="entry name" value="Ankyrin repeat-containing domain"/>
    <property type="match status" value="1"/>
</dbReference>
<accession>A0A8C6NVJ4</accession>
<keyword evidence="2 3" id="KW-0040">ANK repeat</keyword>
<dbReference type="InterPro" id="IPR002110">
    <property type="entry name" value="Ankyrin_rpt"/>
</dbReference>
<evidence type="ECO:0000256" key="1">
    <source>
        <dbReference type="ARBA" id="ARBA00022737"/>
    </source>
</evidence>
<dbReference type="Proteomes" id="UP000694548">
    <property type="component" value="Chromosome sgr16"/>
</dbReference>
<proteinExistence type="predicted"/>
<dbReference type="SUPFAM" id="SSF48403">
    <property type="entry name" value="Ankyrin repeat"/>
    <property type="match status" value="1"/>
</dbReference>
<evidence type="ECO:0000256" key="3">
    <source>
        <dbReference type="PROSITE-ProRule" id="PRU00023"/>
    </source>
</evidence>
<feature type="repeat" description="ANK" evidence="3">
    <location>
        <begin position="24"/>
        <end position="56"/>
    </location>
</feature>
<dbReference type="AlphaFoldDB" id="A0A8C6NVJ4"/>
<reference evidence="4" key="3">
    <citation type="submission" date="2025-09" db="UniProtKB">
        <authorList>
            <consortium name="Ensembl"/>
        </authorList>
    </citation>
    <scope>IDENTIFICATION</scope>
</reference>
<evidence type="ECO:0000313" key="5">
    <source>
        <dbReference type="Proteomes" id="UP000694548"/>
    </source>
</evidence>
<reference evidence="4" key="2">
    <citation type="submission" date="2025-08" db="UniProtKB">
        <authorList>
            <consortium name="Ensembl"/>
        </authorList>
    </citation>
    <scope>IDENTIFICATION</scope>
</reference>
<dbReference type="PROSITE" id="PS50297">
    <property type="entry name" value="ANK_REP_REGION"/>
    <property type="match status" value="1"/>
</dbReference>
<protein>
    <submittedName>
        <fullName evidence="4">Uncharacterized protein</fullName>
    </submittedName>
</protein>
<keyword evidence="1" id="KW-0677">Repeat</keyword>
<evidence type="ECO:0000313" key="4">
    <source>
        <dbReference type="Ensembl" id="ENSNFUP00015029086.1"/>
    </source>
</evidence>
<organism evidence="4 5">
    <name type="scientific">Nothobranchius furzeri</name>
    <name type="common">Turquoise killifish</name>
    <dbReference type="NCBI Taxonomy" id="105023"/>
    <lineage>
        <taxon>Eukaryota</taxon>
        <taxon>Metazoa</taxon>
        <taxon>Chordata</taxon>
        <taxon>Craniata</taxon>
        <taxon>Vertebrata</taxon>
        <taxon>Euteleostomi</taxon>
        <taxon>Actinopterygii</taxon>
        <taxon>Neopterygii</taxon>
        <taxon>Teleostei</taxon>
        <taxon>Neoteleostei</taxon>
        <taxon>Acanthomorphata</taxon>
        <taxon>Ovalentaria</taxon>
        <taxon>Atherinomorphae</taxon>
        <taxon>Cyprinodontiformes</taxon>
        <taxon>Nothobranchiidae</taxon>
        <taxon>Nothobranchius</taxon>
    </lineage>
</organism>
<dbReference type="Ensembl" id="ENSNFUT00015030381.1">
    <property type="protein sequence ID" value="ENSNFUP00015029086.1"/>
    <property type="gene ID" value="ENSNFUG00015014090.1"/>
</dbReference>
<keyword evidence="5" id="KW-1185">Reference proteome</keyword>
<reference evidence="4" key="1">
    <citation type="submission" date="2014-08" db="EMBL/GenBank/DDBJ databases">
        <authorList>
            <person name="Senf B."/>
            <person name="Petzold A."/>
            <person name="Downie B.R."/>
            <person name="Koch P."/>
            <person name="Platzer M."/>
        </authorList>
    </citation>
    <scope>NUCLEOTIDE SEQUENCE [LARGE SCALE GENOMIC DNA]</scope>
    <source>
        <strain evidence="4">GRZ</strain>
    </source>
</reference>
<dbReference type="PANTHER" id="PTHR24201:SF15">
    <property type="entry name" value="ANKYRIN REPEAT DOMAIN-CONTAINING PROTEIN 66"/>
    <property type="match status" value="1"/>
</dbReference>
<dbReference type="InterPro" id="IPR036770">
    <property type="entry name" value="Ankyrin_rpt-contain_sf"/>
</dbReference>
<sequence length="88" mass="9982">MMGHTEVVRILVEHGARPCLKTEHGWTPVHFAAEAGQLAVLQLLHSVHAPMDKEDCCREKPVRLAEIYGHRGCKIYKTKFDNHLKLAL</sequence>
<dbReference type="GeneTree" id="ENSGT00960000189362"/>
<dbReference type="Pfam" id="PF13637">
    <property type="entry name" value="Ank_4"/>
    <property type="match status" value="1"/>
</dbReference>
<dbReference type="PROSITE" id="PS50088">
    <property type="entry name" value="ANK_REPEAT"/>
    <property type="match status" value="1"/>
</dbReference>
<name>A0A8C6NVJ4_NOTFU</name>